<evidence type="ECO:0000313" key="2">
    <source>
        <dbReference type="EMBL" id="KAF5549535.1"/>
    </source>
</evidence>
<dbReference type="EMBL" id="JAAOAM010000088">
    <property type="protein sequence ID" value="KAF5549535.1"/>
    <property type="molecule type" value="Genomic_DNA"/>
</dbReference>
<dbReference type="AlphaFoldDB" id="A0A8H5N2V1"/>
<evidence type="ECO:0000313" key="3">
    <source>
        <dbReference type="Proteomes" id="UP000522262"/>
    </source>
</evidence>
<keyword evidence="3" id="KW-1185">Reference proteome</keyword>
<evidence type="ECO:0000256" key="1">
    <source>
        <dbReference type="SAM" id="Phobius"/>
    </source>
</evidence>
<comment type="caution">
    <text evidence="2">The sequence shown here is derived from an EMBL/GenBank/DDBJ whole genome shotgun (WGS) entry which is preliminary data.</text>
</comment>
<feature type="transmembrane region" description="Helical" evidence="1">
    <location>
        <begin position="43"/>
        <end position="63"/>
    </location>
</feature>
<organism evidence="2 3">
    <name type="scientific">Fusarium mexicanum</name>
    <dbReference type="NCBI Taxonomy" id="751941"/>
    <lineage>
        <taxon>Eukaryota</taxon>
        <taxon>Fungi</taxon>
        <taxon>Dikarya</taxon>
        <taxon>Ascomycota</taxon>
        <taxon>Pezizomycotina</taxon>
        <taxon>Sordariomycetes</taxon>
        <taxon>Hypocreomycetidae</taxon>
        <taxon>Hypocreales</taxon>
        <taxon>Nectriaceae</taxon>
        <taxon>Fusarium</taxon>
        <taxon>Fusarium fujikuroi species complex</taxon>
    </lineage>
</organism>
<keyword evidence="1" id="KW-0812">Transmembrane</keyword>
<proteinExistence type="predicted"/>
<keyword evidence="1" id="KW-0472">Membrane</keyword>
<dbReference type="Proteomes" id="UP000522262">
    <property type="component" value="Unassembled WGS sequence"/>
</dbReference>
<protein>
    <submittedName>
        <fullName evidence="2">Uncharacterized protein</fullName>
    </submittedName>
</protein>
<accession>A0A8H5N2V1</accession>
<gene>
    <name evidence="2" type="ORF">FMEXI_4236</name>
</gene>
<sequence>MSTLASLFSWLQPEPVFELEQGTPLVNPCLLDFATMFTGDSNILTNILVLVPAFLFVCVRLWIRLDNL</sequence>
<reference evidence="2 3" key="1">
    <citation type="submission" date="2020-05" db="EMBL/GenBank/DDBJ databases">
        <title>Identification and distribution of gene clusters putatively required for synthesis of sphingolipid metabolism inhibitors in phylogenetically diverse species of the filamentous fungus Fusarium.</title>
        <authorList>
            <person name="Kim H.-S."/>
            <person name="Busman M."/>
            <person name="Brown D.W."/>
            <person name="Divon H."/>
            <person name="Uhlig S."/>
            <person name="Proctor R.H."/>
        </authorList>
    </citation>
    <scope>NUCLEOTIDE SEQUENCE [LARGE SCALE GENOMIC DNA]</scope>
    <source>
        <strain evidence="2 3">NRRL 53147</strain>
    </source>
</reference>
<name>A0A8H5N2V1_9HYPO</name>
<keyword evidence="1" id="KW-1133">Transmembrane helix</keyword>